<dbReference type="GO" id="GO:0005737">
    <property type="term" value="C:cytoplasm"/>
    <property type="evidence" value="ECO:0000318"/>
    <property type="project" value="GO_Central"/>
</dbReference>
<feature type="compositionally biased region" description="Low complexity" evidence="3">
    <location>
        <begin position="1743"/>
        <end position="1752"/>
    </location>
</feature>
<dbReference type="STRING" id="81824.A9UQW1"/>
<keyword evidence="7" id="KW-1185">Reference proteome</keyword>
<evidence type="ECO:0000259" key="4">
    <source>
        <dbReference type="PROSITE" id="PS50102"/>
    </source>
</evidence>
<evidence type="ECO:0000313" key="7">
    <source>
        <dbReference type="Proteomes" id="UP000001357"/>
    </source>
</evidence>
<dbReference type="InParanoid" id="A9UQW1"/>
<dbReference type="Gene3D" id="3.30.70.330">
    <property type="match status" value="2"/>
</dbReference>
<dbReference type="EMBL" id="CH991543">
    <property type="protein sequence ID" value="EDQ93114.1"/>
    <property type="molecule type" value="Genomic_DNA"/>
</dbReference>
<dbReference type="SMART" id="SM01127">
    <property type="entry name" value="DDHD"/>
    <property type="match status" value="1"/>
</dbReference>
<dbReference type="InterPro" id="IPR004177">
    <property type="entry name" value="DDHD_dom"/>
</dbReference>
<keyword evidence="2" id="KW-0175">Coiled coil</keyword>
<dbReference type="KEGG" id="mbr:MONBRDRAFT_22541"/>
<feature type="region of interest" description="Disordered" evidence="3">
    <location>
        <begin position="867"/>
        <end position="942"/>
    </location>
</feature>
<feature type="coiled-coil region" evidence="2">
    <location>
        <begin position="1452"/>
        <end position="1489"/>
    </location>
</feature>
<feature type="compositionally biased region" description="Basic and acidic residues" evidence="3">
    <location>
        <begin position="589"/>
        <end position="600"/>
    </location>
</feature>
<dbReference type="InterPro" id="IPR058055">
    <property type="entry name" value="PA-PLA1"/>
</dbReference>
<feature type="region of interest" description="Disordered" evidence="3">
    <location>
        <begin position="1550"/>
        <end position="1593"/>
    </location>
</feature>
<dbReference type="GO" id="GO:0046872">
    <property type="term" value="F:metal ion binding"/>
    <property type="evidence" value="ECO:0007669"/>
    <property type="project" value="InterPro"/>
</dbReference>
<dbReference type="PANTHER" id="PTHR23509">
    <property type="entry name" value="PA-PL1 PHOSPHOLIPASE FAMILY"/>
    <property type="match status" value="1"/>
</dbReference>
<evidence type="ECO:0000256" key="1">
    <source>
        <dbReference type="PROSITE-ProRule" id="PRU00176"/>
    </source>
</evidence>
<proteinExistence type="predicted"/>
<feature type="compositionally biased region" description="Acidic residues" evidence="3">
    <location>
        <begin position="1550"/>
        <end position="1572"/>
    </location>
</feature>
<feature type="compositionally biased region" description="Gly residues" evidence="3">
    <location>
        <begin position="829"/>
        <end position="841"/>
    </location>
</feature>
<dbReference type="InterPro" id="IPR034217">
    <property type="entry name" value="SART3_RRM1"/>
</dbReference>
<evidence type="ECO:0000256" key="3">
    <source>
        <dbReference type="SAM" id="MobiDB-lite"/>
    </source>
</evidence>
<gene>
    <name evidence="6" type="ORF">MONBRDRAFT_22541</name>
</gene>
<evidence type="ECO:0000256" key="2">
    <source>
        <dbReference type="SAM" id="Coils"/>
    </source>
</evidence>
<dbReference type="SUPFAM" id="SSF54928">
    <property type="entry name" value="RNA-binding domain, RBD"/>
    <property type="match status" value="2"/>
</dbReference>
<dbReference type="Proteomes" id="UP000001357">
    <property type="component" value="Unassembled WGS sequence"/>
</dbReference>
<dbReference type="InterPro" id="IPR035979">
    <property type="entry name" value="RBD_domain_sf"/>
</dbReference>
<feature type="domain" description="DDHD" evidence="5">
    <location>
        <begin position="1601"/>
        <end position="1817"/>
    </location>
</feature>
<dbReference type="Pfam" id="PF02862">
    <property type="entry name" value="DDHD"/>
    <property type="match status" value="1"/>
</dbReference>
<feature type="domain" description="RRM" evidence="4">
    <location>
        <begin position="744"/>
        <end position="821"/>
    </location>
</feature>
<dbReference type="SUPFAM" id="SSF48452">
    <property type="entry name" value="TPR-like"/>
    <property type="match status" value="1"/>
</dbReference>
<feature type="compositionally biased region" description="Polar residues" evidence="3">
    <location>
        <begin position="603"/>
        <end position="613"/>
    </location>
</feature>
<dbReference type="SMART" id="SM00360">
    <property type="entry name" value="RRM"/>
    <property type="match status" value="2"/>
</dbReference>
<dbReference type="Gene3D" id="1.25.40.10">
    <property type="entry name" value="Tetratricopeptide repeat domain"/>
    <property type="match status" value="1"/>
</dbReference>
<dbReference type="eggNOG" id="KOG2308">
    <property type="taxonomic scope" value="Eukaryota"/>
</dbReference>
<feature type="compositionally biased region" description="Basic and acidic residues" evidence="3">
    <location>
        <begin position="881"/>
        <end position="890"/>
    </location>
</feature>
<dbReference type="CDD" id="cd12391">
    <property type="entry name" value="RRM1_SART3"/>
    <property type="match status" value="1"/>
</dbReference>
<dbReference type="RefSeq" id="XP_001742876.1">
    <property type="nucleotide sequence ID" value="XM_001742824.1"/>
</dbReference>
<dbReference type="InterPro" id="IPR000504">
    <property type="entry name" value="RRM_dom"/>
</dbReference>
<feature type="region of interest" description="Disordered" evidence="3">
    <location>
        <begin position="1728"/>
        <end position="1763"/>
    </location>
</feature>
<feature type="domain" description="RRM" evidence="4">
    <location>
        <begin position="650"/>
        <end position="726"/>
    </location>
</feature>
<name>A9UQW1_MONBE</name>
<organism evidence="6 7">
    <name type="scientific">Monosiga brevicollis</name>
    <name type="common">Choanoflagellate</name>
    <dbReference type="NCBI Taxonomy" id="81824"/>
    <lineage>
        <taxon>Eukaryota</taxon>
        <taxon>Choanoflagellata</taxon>
        <taxon>Craspedida</taxon>
        <taxon>Salpingoecidae</taxon>
        <taxon>Monosiga</taxon>
    </lineage>
</organism>
<evidence type="ECO:0000259" key="5">
    <source>
        <dbReference type="PROSITE" id="PS51043"/>
    </source>
</evidence>
<dbReference type="PANTHER" id="PTHR23509:SF10">
    <property type="entry name" value="LD21067P"/>
    <property type="match status" value="1"/>
</dbReference>
<dbReference type="PROSITE" id="PS50102">
    <property type="entry name" value="RRM"/>
    <property type="match status" value="2"/>
</dbReference>
<dbReference type="eggNOG" id="KOG0128">
    <property type="taxonomic scope" value="Eukaryota"/>
</dbReference>
<feature type="region of interest" description="Disordered" evidence="3">
    <location>
        <begin position="963"/>
        <end position="1045"/>
    </location>
</feature>
<dbReference type="InterPro" id="IPR012677">
    <property type="entry name" value="Nucleotide-bd_a/b_plait_sf"/>
</dbReference>
<sequence>MTSHDENVRNRIERLEHEIFRHPQDFDNHIRYIKACSEIKDSGKLQAAREKFARLFPLPQDVWMEWLDDAREGADTLEQMQSVLDLYKQASADGQLAQLRLDYLDYCKNFYLLQGQGSFQDDGIAALRALYAEQLAFVGHHFTTGLPAHKRAIDFETDLLRQLMAGGDEAAVEAQFGSVIEAYRRLFRVPVQGLADEFERFETWCEELGIEVPDDIEETFEQTMTLVKVLTPLEMQLKKAKDGAPAHRCAALLVPYQQSAELCLARAAVIMLPSHPKPAFVMGMDIAAAKIADKYDALRAAVLHSEAPNKQKLALGYCLRQAEAQPKEAFPWVTAIHHALAAPEEEYVVNLALRAVPGAHHVWCLAFAIRDGHNQPLGQLTQLAEQALKQQFGSADAYIDVWMHFLTVVVKRQQQGEKGVSEEDWARHRDTALTYLLDYLGGWLSDPQHRLVSCLPLLNKRVLLEQAELESRVTGDSRKGREMLDMILQDEATRPLYATWKAVIAYERQHNASIEALLELHQEAFEAVQDYGYYMARDYQQLVLTTSQADPAIVLRLFGSLIARPQEVVAATAAHSESGSKKPAKSAKRSADDANVEPRAKKTATQAATNSATEAMDTSAPRGATPTHGAGDESAPVAPRQAHKVEAEDRTVFVKNLDFSVTEDELRARFADCGEIVDVRMPFNHKGKAKGYAYLEFASASAVNPALSKDRQIMGTRPMLVDRYVDRSQMPSLPFKHTTDKNPKSLFVKNLDYKASEAEIKDLFNKHGAVEAVRLVTKFDGSRRDFCYVDFVTEADAAKAQAALDGHMLHGRALRVNISKPPGPLRQTLGGGRPTLGGGPGSTKSAYLTSRPCFILAIRPRAWCLEQSPKHSKRKASTLRMADRRDEHEAGPMIEAGAEQEDADQTTPVPMGIEPLDDDVTEAREEVADAKKEDANDSEAGRSLSGTWIANLMVGAQKQLAALRSRSKPSAEPTGESAILDAEDTAFGETGATQPSEMDTADPKSELLQADGPPLVRTASEPARARSSGPDRDSPVSEAAASEPPHPVAAYDLDQAMSVPAADPLPPLGADQVRWYFNDPYIAVGLKTKARHWEPFCCHDARRLESLYQRQLQTLRAPITTDPPAATRAPTVDREEVRGGLYEVEVLSNKDRRHIAWPIYWDSEEPLQVTRGTWFEKSDNALQPLDETLADAIEAEHVTVAYRRHLEREMRRREELAAYTRELADPERRRRSSKPKTGLEELHRLDMVGGKTAIWYGIEDIRLCDTIASWAPTYAGRSIYRGHAHACHVITGARKDDDDSHCRCGKAEHLVLVIHGIGQAYEQTIVEMSAYLRNMSQAYAKAGHLDNSYQQGHKHVDFLPIEWRTSLALDGGTIDAITPPGVEVARRFLNNGALDVLYFTSPKFCQEIMDSVTDKLNAVYAEYTRRHPDFERNGGKVSIVAHSLGGVISHALLTHQDSAVEMEDDMREAREEHARLVALRREINALKMRARRRKAGHLLKVENEKKPKRDVTGQHLTHAFVRVNMRNLAAGPRGSLSLTLPEVEDVDDILDDQPEDMDGDDEDHGDPFDEPTADTATAAPPSPSASGQPSLHPMPAIFSKLHFPVRQLFTLGSPISIFLTMRGARSKDQKKSSSAMLLPPNTRLYNIYHSADPLAYRLEPLLQVEPHDDPVNVPDFELGASGIFSVVSKTVNPFLKTLNQAATTISQWRAGRKQAVSMLTLAAAVTESAPDDDDLDEARADSSDASSAERPSQGSSIAQARGEVVRVSNQDRTDFVVAGGAGDVGIQSLQYLSLLSAHTDYWYRWDVTHFINQTLINGLGLDREV</sequence>
<dbReference type="InterPro" id="IPR011990">
    <property type="entry name" value="TPR-like_helical_dom_sf"/>
</dbReference>
<feature type="region of interest" description="Disordered" evidence="3">
    <location>
        <begin position="818"/>
        <end position="843"/>
    </location>
</feature>
<dbReference type="Pfam" id="PF00076">
    <property type="entry name" value="RRM_1"/>
    <property type="match status" value="2"/>
</dbReference>
<feature type="compositionally biased region" description="Basic and acidic residues" evidence="3">
    <location>
        <begin position="921"/>
        <end position="935"/>
    </location>
</feature>
<evidence type="ECO:0000313" key="6">
    <source>
        <dbReference type="EMBL" id="EDQ93114.1"/>
    </source>
</evidence>
<reference evidence="6 7" key="1">
    <citation type="journal article" date="2008" name="Nature">
        <title>The genome of the choanoflagellate Monosiga brevicollis and the origin of metazoans.</title>
        <authorList>
            <consortium name="JGI Sequencing"/>
            <person name="King N."/>
            <person name="Westbrook M.J."/>
            <person name="Young S.L."/>
            <person name="Kuo A."/>
            <person name="Abedin M."/>
            <person name="Chapman J."/>
            <person name="Fairclough S."/>
            <person name="Hellsten U."/>
            <person name="Isogai Y."/>
            <person name="Letunic I."/>
            <person name="Marr M."/>
            <person name="Pincus D."/>
            <person name="Putnam N."/>
            <person name="Rokas A."/>
            <person name="Wright K.J."/>
            <person name="Zuzow R."/>
            <person name="Dirks W."/>
            <person name="Good M."/>
            <person name="Goodstein D."/>
            <person name="Lemons D."/>
            <person name="Li W."/>
            <person name="Lyons J.B."/>
            <person name="Morris A."/>
            <person name="Nichols S."/>
            <person name="Richter D.J."/>
            <person name="Salamov A."/>
            <person name="Bork P."/>
            <person name="Lim W.A."/>
            <person name="Manning G."/>
            <person name="Miller W.T."/>
            <person name="McGinnis W."/>
            <person name="Shapiro H."/>
            <person name="Tjian R."/>
            <person name="Grigoriev I.V."/>
            <person name="Rokhsar D."/>
        </authorList>
    </citation>
    <scope>NUCLEOTIDE SEQUENCE [LARGE SCALE GENOMIC DNA]</scope>
    <source>
        <strain evidence="7">MX1 / ATCC 50154</strain>
    </source>
</reference>
<dbReference type="PROSITE" id="PS51043">
    <property type="entry name" value="DDHD"/>
    <property type="match status" value="1"/>
</dbReference>
<accession>A9UQW1</accession>
<protein>
    <submittedName>
        <fullName evidence="6">Uncharacterized protein</fullName>
    </submittedName>
</protein>
<dbReference type="GO" id="GO:0004620">
    <property type="term" value="F:phospholipase activity"/>
    <property type="evidence" value="ECO:0000318"/>
    <property type="project" value="GO_Central"/>
</dbReference>
<dbReference type="GO" id="GO:0003723">
    <property type="term" value="F:RNA binding"/>
    <property type="evidence" value="ECO:0007669"/>
    <property type="project" value="UniProtKB-UniRule"/>
</dbReference>
<keyword evidence="1" id="KW-0694">RNA-binding</keyword>
<dbReference type="GeneID" id="5888064"/>
<feature type="region of interest" description="Disordered" evidence="3">
    <location>
        <begin position="572"/>
        <end position="636"/>
    </location>
</feature>